<dbReference type="EMBL" id="CP027561">
    <property type="protein sequence ID" value="QJP96152.1"/>
    <property type="molecule type" value="Genomic_DNA"/>
</dbReference>
<sequence length="64" mass="6719">MCRASGRTHCDTQTAKNCGSEPARDSGGSGAEYAGCAGLIASRLAPTMDLQLFRMCDLPQPRSV</sequence>
<evidence type="ECO:0000256" key="1">
    <source>
        <dbReference type="SAM" id="MobiDB-lite"/>
    </source>
</evidence>
<dbReference type="AlphaFoldDB" id="A0A7Z3C5Z9"/>
<protein>
    <submittedName>
        <fullName evidence="2">Uncharacterized protein</fullName>
    </submittedName>
</protein>
<organism evidence="2 3">
    <name type="scientific">Pseudomonas fluorescens</name>
    <dbReference type="NCBI Taxonomy" id="294"/>
    <lineage>
        <taxon>Bacteria</taxon>
        <taxon>Pseudomonadati</taxon>
        <taxon>Pseudomonadota</taxon>
        <taxon>Gammaproteobacteria</taxon>
        <taxon>Pseudomonadales</taxon>
        <taxon>Pseudomonadaceae</taxon>
        <taxon>Pseudomonas</taxon>
    </lineage>
</organism>
<feature type="region of interest" description="Disordered" evidence="1">
    <location>
        <begin position="1"/>
        <end position="30"/>
    </location>
</feature>
<accession>A0A7Z3C5Z9</accession>
<dbReference type="Proteomes" id="UP000501669">
    <property type="component" value="Chromosome"/>
</dbReference>
<name>A0A7Z3C5Z9_PSEFL</name>
<evidence type="ECO:0000313" key="2">
    <source>
        <dbReference type="EMBL" id="QJP96152.1"/>
    </source>
</evidence>
<reference evidence="2 3" key="1">
    <citation type="submission" date="2018-03" db="EMBL/GenBank/DDBJ databases">
        <title>Complete genome sequence of Pseudomonas fluorescens sp. G7.</title>
        <authorList>
            <person name="Gao C.-H."/>
            <person name="Li Z."/>
            <person name="Cai P."/>
        </authorList>
    </citation>
    <scope>NUCLEOTIDE SEQUENCE [LARGE SCALE GENOMIC DNA]</scope>
    <source>
        <strain evidence="2 3">G7</strain>
    </source>
</reference>
<proteinExistence type="predicted"/>
<gene>
    <name evidence="2" type="ORF">C6Y56_16815</name>
</gene>
<evidence type="ECO:0000313" key="3">
    <source>
        <dbReference type="Proteomes" id="UP000501669"/>
    </source>
</evidence>